<protein>
    <submittedName>
        <fullName evidence="1">Uncharacterized protein</fullName>
    </submittedName>
</protein>
<comment type="caution">
    <text evidence="1">The sequence shown here is derived from an EMBL/GenBank/DDBJ whole genome shotgun (WGS) entry which is preliminary data.</text>
</comment>
<evidence type="ECO:0000313" key="1">
    <source>
        <dbReference type="EMBL" id="MBB5405027.1"/>
    </source>
</evidence>
<proteinExistence type="predicted"/>
<name>A0A7W8LDK6_9BURK</name>
<reference evidence="1 2" key="1">
    <citation type="submission" date="2020-08" db="EMBL/GenBank/DDBJ databases">
        <title>Genomic Encyclopedia of Type Strains, Phase IV (KMG-V): Genome sequencing to study the core and pangenomes of soil and plant-associated prokaryotes.</title>
        <authorList>
            <person name="Whitman W."/>
        </authorList>
    </citation>
    <scope>NUCLEOTIDE SEQUENCE [LARGE SCALE GENOMIC DNA]</scope>
    <source>
        <strain evidence="1 2">JPY162</strain>
    </source>
</reference>
<dbReference type="AlphaFoldDB" id="A0A7W8LDK6"/>
<dbReference type="Proteomes" id="UP000592820">
    <property type="component" value="Unassembled WGS sequence"/>
</dbReference>
<evidence type="ECO:0000313" key="2">
    <source>
        <dbReference type="Proteomes" id="UP000592820"/>
    </source>
</evidence>
<organism evidence="1 2">
    <name type="scientific">Paraburkholderia youngii</name>
    <dbReference type="NCBI Taxonomy" id="2782701"/>
    <lineage>
        <taxon>Bacteria</taxon>
        <taxon>Pseudomonadati</taxon>
        <taxon>Pseudomonadota</taxon>
        <taxon>Betaproteobacteria</taxon>
        <taxon>Burkholderiales</taxon>
        <taxon>Burkholderiaceae</taxon>
        <taxon>Paraburkholderia</taxon>
    </lineage>
</organism>
<accession>A0A7W8LDK6</accession>
<sequence>MGKERMNAFYGNQNIVALELHEIFGETAVIRIDSFARICVEGPLMSPARQHAPIEFSFNEPNVVVRTNALKAARLAAFGTYQYYHVAIHFHLGHLRFPQVIESTNSPKPHVALNHRKR</sequence>
<gene>
    <name evidence="1" type="ORF">HDG41_007123</name>
</gene>
<dbReference type="EMBL" id="JACHDE010000026">
    <property type="protein sequence ID" value="MBB5405027.1"/>
    <property type="molecule type" value="Genomic_DNA"/>
</dbReference>